<organism evidence="2 3">
    <name type="scientific">Blepharisma stoltei</name>
    <dbReference type="NCBI Taxonomy" id="1481888"/>
    <lineage>
        <taxon>Eukaryota</taxon>
        <taxon>Sar</taxon>
        <taxon>Alveolata</taxon>
        <taxon>Ciliophora</taxon>
        <taxon>Postciliodesmatophora</taxon>
        <taxon>Heterotrichea</taxon>
        <taxon>Heterotrichida</taxon>
        <taxon>Blepharismidae</taxon>
        <taxon>Blepharisma</taxon>
    </lineage>
</organism>
<dbReference type="SUPFAM" id="SSF56059">
    <property type="entry name" value="Glutathione synthetase ATP-binding domain-like"/>
    <property type="match status" value="1"/>
</dbReference>
<evidence type="ECO:0000313" key="2">
    <source>
        <dbReference type="EMBL" id="CAG9319171.1"/>
    </source>
</evidence>
<comment type="caution">
    <text evidence="2">The sequence shown here is derived from an EMBL/GenBank/DDBJ whole genome shotgun (WGS) entry which is preliminary data.</text>
</comment>
<gene>
    <name evidence="2" type="ORF">BSTOLATCC_MIC23380</name>
</gene>
<protein>
    <recommendedName>
        <fullName evidence="4">Tubulin-tyrosine ligase family protein</fullName>
    </recommendedName>
</protein>
<dbReference type="EMBL" id="CAJZBQ010000022">
    <property type="protein sequence ID" value="CAG9319171.1"/>
    <property type="molecule type" value="Genomic_DNA"/>
</dbReference>
<sequence>MPKYKAVRTHSPFMHRNKTTSPSPRGVSFSVKDTNNFSIFMPQSCDSSFLAISHQKAKLINKIKICTGLTPAIDKKSAKTDPNTSALENTVAKPETSNKDKRSNFNLLTNGIKVKRIQEESKLSAQPKLAKLEITEERTLRAERRSQPNSLDSWNEILNAKPDVEKSCLIIKKSNLASYEEYFTQKNKFKEMYAAIRPLKVTLDQKKNVKERITIPHVKKVAKKIEKISVKEAMRDKEWVSKAKSQIIKDMTFQISWSNGMRITPPCENFFTYKYYLGRGNNARLVQQCLNSRWWWTRVTKEEIDKANFIWTQWKDKNIIESLSSLSDIKHDQEAITSPVSISCNTRFVWISPTTNISQTKIVDLAPLGYDLVTKSESFSHIACNFLYNCSEMKICNKIEHNYHLSNKKALFANLRQYYLAIGKDPFDYIPVTFHITKGENDEEFVKFEEIYNTKISAVSAETLTNIWIVKPGENTNRGNGITVCSSLEQIKGIIRSSNPDKTNKRTFIIQKYVENPFLVHKRKFDIRCYALITCFNGVVQGYYYNEGYLRTSCKSFSINNIEDPFTHLTNDAIQKQSEDYGKFESGNKMSYSDFQRYLDSHPAENQKNFLLDVLPKMKEIVKDTIQSVCLKIDPKKRAHTFEIFGYDFLLDSELKPWLLEVNTNPCLELSSPHLARIIPSMLENSFRIALDTIFQEPTSAYRRSTNSVILEPLPENRYELVFHSCNDGEKLIEELKQRGTLEDFMYIDPSIQEISEEIDEEAPSEKEKKGNSEGENEESEDEGQ</sequence>
<dbReference type="Proteomes" id="UP001162131">
    <property type="component" value="Unassembled WGS sequence"/>
</dbReference>
<feature type="compositionally biased region" description="Basic residues" evidence="1">
    <location>
        <begin position="1"/>
        <end position="18"/>
    </location>
</feature>
<dbReference type="PANTHER" id="PTHR46069">
    <property type="entry name" value="TUBULIN TYROSINE LIGASE"/>
    <property type="match status" value="1"/>
</dbReference>
<feature type="region of interest" description="Disordered" evidence="1">
    <location>
        <begin position="751"/>
        <end position="785"/>
    </location>
</feature>
<keyword evidence="3" id="KW-1185">Reference proteome</keyword>
<reference evidence="2" key="1">
    <citation type="submission" date="2021-09" db="EMBL/GenBank/DDBJ databases">
        <authorList>
            <consortium name="AG Swart"/>
            <person name="Singh M."/>
            <person name="Singh A."/>
            <person name="Seah K."/>
            <person name="Emmerich C."/>
        </authorList>
    </citation>
    <scope>NUCLEOTIDE SEQUENCE</scope>
    <source>
        <strain evidence="2">ATCC30299</strain>
    </source>
</reference>
<name>A0AAU9J4D7_9CILI</name>
<feature type="region of interest" description="Disordered" evidence="1">
    <location>
        <begin position="75"/>
        <end position="103"/>
    </location>
</feature>
<feature type="compositionally biased region" description="Basic and acidic residues" evidence="1">
    <location>
        <begin position="764"/>
        <end position="773"/>
    </location>
</feature>
<evidence type="ECO:0008006" key="4">
    <source>
        <dbReference type="Google" id="ProtNLM"/>
    </source>
</evidence>
<proteinExistence type="predicted"/>
<dbReference type="PANTHER" id="PTHR46069:SF1">
    <property type="entry name" value="CHROMOSOME UNDETERMINED SCAFFOLD_125, WHOLE GENOME SHOTGUN SEQUENCE"/>
    <property type="match status" value="1"/>
</dbReference>
<dbReference type="Pfam" id="PF03133">
    <property type="entry name" value="TTL"/>
    <property type="match status" value="1"/>
</dbReference>
<evidence type="ECO:0000313" key="3">
    <source>
        <dbReference type="Proteomes" id="UP001162131"/>
    </source>
</evidence>
<evidence type="ECO:0000256" key="1">
    <source>
        <dbReference type="SAM" id="MobiDB-lite"/>
    </source>
</evidence>
<feature type="region of interest" description="Disordered" evidence="1">
    <location>
        <begin position="1"/>
        <end position="27"/>
    </location>
</feature>
<accession>A0AAU9J4D7</accession>
<dbReference type="AlphaFoldDB" id="A0AAU9J4D7"/>
<dbReference type="PROSITE" id="PS51221">
    <property type="entry name" value="TTL"/>
    <property type="match status" value="1"/>
</dbReference>
<dbReference type="InterPro" id="IPR004344">
    <property type="entry name" value="TTL/TTLL_fam"/>
</dbReference>
<feature type="compositionally biased region" description="Acidic residues" evidence="1">
    <location>
        <begin position="775"/>
        <end position="785"/>
    </location>
</feature>
<dbReference type="Gene3D" id="3.30.470.20">
    <property type="entry name" value="ATP-grasp fold, B domain"/>
    <property type="match status" value="1"/>
</dbReference>